<dbReference type="InterPro" id="IPR000397">
    <property type="entry name" value="Heat_shock_Hsp33"/>
</dbReference>
<dbReference type="Pfam" id="PF01430">
    <property type="entry name" value="HSP33"/>
    <property type="match status" value="1"/>
</dbReference>
<keyword evidence="3 6" id="KW-1015">Disulfide bond</keyword>
<protein>
    <recommendedName>
        <fullName evidence="6">33 kDa chaperonin</fullName>
    </recommendedName>
    <alternativeName>
        <fullName evidence="6">Heat shock protein 33 homolog</fullName>
        <shortName evidence="6">HSP33</shortName>
    </alternativeName>
</protein>
<dbReference type="CDD" id="cd00498">
    <property type="entry name" value="Hsp33"/>
    <property type="match status" value="1"/>
</dbReference>
<name>A0A6G8JJQ0_9PAST</name>
<evidence type="ECO:0000256" key="2">
    <source>
        <dbReference type="ARBA" id="ARBA00022833"/>
    </source>
</evidence>
<dbReference type="GO" id="GO:0042026">
    <property type="term" value="P:protein refolding"/>
    <property type="evidence" value="ECO:0007669"/>
    <property type="project" value="TreeGrafter"/>
</dbReference>
<evidence type="ECO:0000313" key="7">
    <source>
        <dbReference type="EMBL" id="QIM67193.1"/>
    </source>
</evidence>
<dbReference type="EMBL" id="CP015030">
    <property type="protein sequence ID" value="QIM67193.1"/>
    <property type="molecule type" value="Genomic_DNA"/>
</dbReference>
<accession>A0A6G8JJQ0</accession>
<sequence>MNYTKDNDKLYRYLFKERAVRGEWVRLNNTFTETLNTHHYPKAVQNLLGEMLVATSLLTATMKFNGTITVQIQGDGPLKLAVVNGNDQQQLRALARVQAEVADNATLSEMIGNGVLVISIIPTDGERYQGVIALDKPTIRECLEDYFERSEQLKTHLIIRNGEYEGKVVAGGMLLQIMPDGTGSRDDFEHLATLTETVKDEELFGLEAEELLYRLYHEEQVEVYPPQETEFKCGCSRERSSSALLLVPAEEIDEMLAEKQGVIDMQCECCGTQYFFDKAAIESFREEAEKLSSLGLN</sequence>
<dbReference type="NCBIfam" id="NF001033">
    <property type="entry name" value="PRK00114.1"/>
    <property type="match status" value="1"/>
</dbReference>
<keyword evidence="2 6" id="KW-0862">Zinc</keyword>
<dbReference type="Proteomes" id="UP000501366">
    <property type="component" value="Chromosome"/>
</dbReference>
<evidence type="ECO:0000256" key="6">
    <source>
        <dbReference type="HAMAP-Rule" id="MF_00117"/>
    </source>
</evidence>
<dbReference type="Gene3D" id="3.55.30.10">
    <property type="entry name" value="Hsp33 domain"/>
    <property type="match status" value="1"/>
</dbReference>
<evidence type="ECO:0000256" key="5">
    <source>
        <dbReference type="ARBA" id="ARBA00023284"/>
    </source>
</evidence>
<evidence type="ECO:0000256" key="1">
    <source>
        <dbReference type="ARBA" id="ARBA00022490"/>
    </source>
</evidence>
<evidence type="ECO:0000256" key="4">
    <source>
        <dbReference type="ARBA" id="ARBA00023186"/>
    </source>
</evidence>
<gene>
    <name evidence="6" type="primary">hslO</name>
    <name evidence="7" type="ORF">A4G16_07345</name>
</gene>
<dbReference type="Gene3D" id="1.10.287.480">
    <property type="entry name" value="helix hairpin bin"/>
    <property type="match status" value="1"/>
</dbReference>
<proteinExistence type="inferred from homology"/>
<comment type="PTM">
    <text evidence="6">Under oxidizing conditions two disulfide bonds are formed involving the reactive cysteines. Under reducing conditions zinc is bound to the reactive cysteines and the protein is inactive.</text>
</comment>
<keyword evidence="1 6" id="KW-0963">Cytoplasm</keyword>
<dbReference type="GO" id="GO:0005737">
    <property type="term" value="C:cytoplasm"/>
    <property type="evidence" value="ECO:0007669"/>
    <property type="project" value="UniProtKB-SubCell"/>
</dbReference>
<comment type="function">
    <text evidence="6">Redox regulated molecular chaperone. Protects both thermally unfolding and oxidatively damaged proteins from irreversible aggregation. Plays an important role in the bacterial defense system toward oxidative stress.</text>
</comment>
<dbReference type="GO" id="GO:0051082">
    <property type="term" value="F:unfolded protein binding"/>
    <property type="evidence" value="ECO:0007669"/>
    <property type="project" value="UniProtKB-UniRule"/>
</dbReference>
<feature type="disulfide bond" description="Redox-active" evidence="6">
    <location>
        <begin position="233"/>
        <end position="235"/>
    </location>
</feature>
<reference evidence="7 8" key="1">
    <citation type="submission" date="2016-03" db="EMBL/GenBank/DDBJ databases">
        <authorList>
            <person name="Bojesen A.M."/>
            <person name="Planet P."/>
            <person name="Hansen M.J."/>
        </authorList>
    </citation>
    <scope>NUCLEOTIDE SEQUENCE [LARGE SCALE GENOMIC DNA]</scope>
    <source>
        <strain evidence="7 8">B 234/94</strain>
    </source>
</reference>
<keyword evidence="5 6" id="KW-0676">Redox-active center</keyword>
<dbReference type="Gene3D" id="3.90.1280.10">
    <property type="entry name" value="HSP33 redox switch-like"/>
    <property type="match status" value="1"/>
</dbReference>
<evidence type="ECO:0000313" key="8">
    <source>
        <dbReference type="Proteomes" id="UP000501366"/>
    </source>
</evidence>
<dbReference type="RefSeq" id="WP_165889354.1">
    <property type="nucleotide sequence ID" value="NZ_CP015030.1"/>
</dbReference>
<dbReference type="InterPro" id="IPR016153">
    <property type="entry name" value="Heat_shock_Hsp33_N"/>
</dbReference>
<dbReference type="KEGG" id="mgra:A4G16_07345"/>
<dbReference type="PANTHER" id="PTHR30111:SF1">
    <property type="entry name" value="33 KDA CHAPERONIN"/>
    <property type="match status" value="1"/>
</dbReference>
<comment type="similarity">
    <text evidence="6">Belongs to the HSP33 family.</text>
</comment>
<dbReference type="AlphaFoldDB" id="A0A6G8JJQ0"/>
<dbReference type="PANTHER" id="PTHR30111">
    <property type="entry name" value="33 KDA CHAPERONIN"/>
    <property type="match status" value="1"/>
</dbReference>
<keyword evidence="4 6" id="KW-0143">Chaperone</keyword>
<dbReference type="SUPFAM" id="SSF64397">
    <property type="entry name" value="Hsp33 domain"/>
    <property type="match status" value="1"/>
</dbReference>
<comment type="subcellular location">
    <subcellularLocation>
        <location evidence="6">Cytoplasm</location>
    </subcellularLocation>
</comment>
<dbReference type="HAMAP" id="MF_00117">
    <property type="entry name" value="HslO"/>
    <property type="match status" value="1"/>
</dbReference>
<feature type="disulfide bond" description="Redox-active" evidence="6">
    <location>
        <begin position="267"/>
        <end position="270"/>
    </location>
</feature>
<dbReference type="InterPro" id="IPR023212">
    <property type="entry name" value="Hsp33_helix_hairpin_bin_dom_sf"/>
</dbReference>
<organism evidence="7 8">
    <name type="scientific">Mannheimia granulomatis</name>
    <dbReference type="NCBI Taxonomy" id="85402"/>
    <lineage>
        <taxon>Bacteria</taxon>
        <taxon>Pseudomonadati</taxon>
        <taxon>Pseudomonadota</taxon>
        <taxon>Gammaproteobacteria</taxon>
        <taxon>Pasteurellales</taxon>
        <taxon>Pasteurellaceae</taxon>
        <taxon>Mannheimia</taxon>
    </lineage>
</organism>
<dbReference type="SUPFAM" id="SSF118352">
    <property type="entry name" value="HSP33 redox switch-like"/>
    <property type="match status" value="1"/>
</dbReference>
<dbReference type="PIRSF" id="PIRSF005261">
    <property type="entry name" value="Heat_shock_Hsp33"/>
    <property type="match status" value="1"/>
</dbReference>
<dbReference type="GO" id="GO:0044183">
    <property type="term" value="F:protein folding chaperone"/>
    <property type="evidence" value="ECO:0007669"/>
    <property type="project" value="TreeGrafter"/>
</dbReference>
<evidence type="ECO:0000256" key="3">
    <source>
        <dbReference type="ARBA" id="ARBA00023157"/>
    </source>
</evidence>
<dbReference type="InterPro" id="IPR016154">
    <property type="entry name" value="Heat_shock_Hsp33_C"/>
</dbReference>